<evidence type="ECO:0000313" key="1">
    <source>
        <dbReference type="EMBL" id="SFV52477.1"/>
    </source>
</evidence>
<evidence type="ECO:0008006" key="2">
    <source>
        <dbReference type="Google" id="ProtNLM"/>
    </source>
</evidence>
<organism evidence="1">
    <name type="scientific">hydrothermal vent metagenome</name>
    <dbReference type="NCBI Taxonomy" id="652676"/>
    <lineage>
        <taxon>unclassified sequences</taxon>
        <taxon>metagenomes</taxon>
        <taxon>ecological metagenomes</taxon>
    </lineage>
</organism>
<gene>
    <name evidence="1" type="ORF">MNB_SV-9-1528</name>
</gene>
<dbReference type="EMBL" id="FPHG01000017">
    <property type="protein sequence ID" value="SFV52477.1"/>
    <property type="molecule type" value="Genomic_DNA"/>
</dbReference>
<accession>A0A1W1BG42</accession>
<proteinExistence type="predicted"/>
<reference evidence="1" key="1">
    <citation type="submission" date="2016-10" db="EMBL/GenBank/DDBJ databases">
        <authorList>
            <person name="de Groot N.N."/>
        </authorList>
    </citation>
    <scope>NUCLEOTIDE SEQUENCE</scope>
</reference>
<dbReference type="AlphaFoldDB" id="A0A1W1BG42"/>
<name>A0A1W1BG42_9ZZZZ</name>
<sequence>MVRLQQKENKILTYQGSARSFYLCYECINNEKKIRRLSKRFKEEFKQFSKFLKELVENG</sequence>
<protein>
    <recommendedName>
        <fullName evidence="2">YlxR domain-containing protein</fullName>
    </recommendedName>
</protein>